<dbReference type="InterPro" id="IPR011604">
    <property type="entry name" value="PDDEXK-like_dom_sf"/>
</dbReference>
<proteinExistence type="predicted"/>
<feature type="region of interest" description="Disordered" evidence="15">
    <location>
        <begin position="1533"/>
        <end position="1555"/>
    </location>
</feature>
<dbReference type="Proteomes" id="UP000006415">
    <property type="component" value="Unassembled WGS sequence"/>
</dbReference>
<dbReference type="Gene3D" id="3.90.320.10">
    <property type="match status" value="1"/>
</dbReference>
<dbReference type="PANTHER" id="PTHR11070">
    <property type="entry name" value="UVRD / RECB / PCRA DNA HELICASE FAMILY MEMBER"/>
    <property type="match status" value="1"/>
</dbReference>
<dbReference type="PANTHER" id="PTHR11070:SF55">
    <property type="entry name" value="DNA 3'-5' HELICASE"/>
    <property type="match status" value="1"/>
</dbReference>
<dbReference type="eggNOG" id="COG0210">
    <property type="taxonomic scope" value="Bacteria"/>
</dbReference>
<dbReference type="InterPro" id="IPR000212">
    <property type="entry name" value="DNA_helicase_UvrD/REP"/>
</dbReference>
<gene>
    <name evidence="18" type="ORF">HMPREF9156_00540</name>
</gene>
<evidence type="ECO:0000313" key="18">
    <source>
        <dbReference type="EMBL" id="EJD65096.1"/>
    </source>
</evidence>
<dbReference type="Pfam" id="PF12705">
    <property type="entry name" value="PDDEXK_1"/>
    <property type="match status" value="1"/>
</dbReference>
<evidence type="ECO:0000256" key="9">
    <source>
        <dbReference type="ARBA" id="ARBA00023204"/>
    </source>
</evidence>
<accession>J0X136</accession>
<feature type="compositionally biased region" description="Polar residues" evidence="15">
    <location>
        <begin position="175"/>
        <end position="189"/>
    </location>
</feature>
<dbReference type="InterPro" id="IPR014017">
    <property type="entry name" value="DNA_helicase_UvrD-like_C"/>
</dbReference>
<dbReference type="InterPro" id="IPR027417">
    <property type="entry name" value="P-loop_NTPase"/>
</dbReference>
<feature type="region of interest" description="Disordered" evidence="15">
    <location>
        <begin position="1"/>
        <end position="24"/>
    </location>
</feature>
<dbReference type="eggNOG" id="COG2887">
    <property type="taxonomic scope" value="Bacteria"/>
</dbReference>
<dbReference type="GO" id="GO:0003677">
    <property type="term" value="F:DNA binding"/>
    <property type="evidence" value="ECO:0007669"/>
    <property type="project" value="UniProtKB-KW"/>
</dbReference>
<keyword evidence="1" id="KW-0540">Nuclease</keyword>
<dbReference type="GO" id="GO:0000725">
    <property type="term" value="P:recombinational repair"/>
    <property type="evidence" value="ECO:0007669"/>
    <property type="project" value="TreeGrafter"/>
</dbReference>
<comment type="catalytic activity">
    <reaction evidence="11">
        <text>Couples ATP hydrolysis with the unwinding of duplex DNA by translocating in the 3'-5' direction.</text>
        <dbReference type="EC" id="5.6.2.4"/>
    </reaction>
</comment>
<dbReference type="Gene3D" id="3.30.160.800">
    <property type="match status" value="1"/>
</dbReference>
<organism evidence="18 19">
    <name type="scientific">Scardovia wiggsiae F0424</name>
    <dbReference type="NCBI Taxonomy" id="857290"/>
    <lineage>
        <taxon>Bacteria</taxon>
        <taxon>Bacillati</taxon>
        <taxon>Actinomycetota</taxon>
        <taxon>Actinomycetes</taxon>
        <taxon>Bifidobacteriales</taxon>
        <taxon>Bifidobacteriaceae</taxon>
        <taxon>Scardovia</taxon>
    </lineage>
</organism>
<dbReference type="STRING" id="857290.HMPREF9156_00540"/>
<feature type="binding site" evidence="14">
    <location>
        <begin position="37"/>
        <end position="44"/>
    </location>
    <ligand>
        <name>ATP</name>
        <dbReference type="ChEBI" id="CHEBI:30616"/>
    </ligand>
</feature>
<dbReference type="GO" id="GO:0043138">
    <property type="term" value="F:3'-5' DNA helicase activity"/>
    <property type="evidence" value="ECO:0007669"/>
    <property type="project" value="UniProtKB-EC"/>
</dbReference>
<evidence type="ECO:0000256" key="14">
    <source>
        <dbReference type="PROSITE-ProRule" id="PRU00560"/>
    </source>
</evidence>
<dbReference type="InterPro" id="IPR014016">
    <property type="entry name" value="UvrD-like_ATP-bd"/>
</dbReference>
<evidence type="ECO:0000256" key="7">
    <source>
        <dbReference type="ARBA" id="ARBA00022840"/>
    </source>
</evidence>
<evidence type="ECO:0000256" key="12">
    <source>
        <dbReference type="ARBA" id="ARBA00034808"/>
    </source>
</evidence>
<protein>
    <recommendedName>
        <fullName evidence="12">DNA 3'-5' helicase</fullName>
        <ecNumber evidence="12">5.6.2.4</ecNumber>
    </recommendedName>
</protein>
<name>J0X136_9BIFI</name>
<evidence type="ECO:0000313" key="19">
    <source>
        <dbReference type="Proteomes" id="UP000006415"/>
    </source>
</evidence>
<keyword evidence="5 14" id="KW-0347">Helicase</keyword>
<feature type="domain" description="UvrD-like helicase C-terminal" evidence="17">
    <location>
        <begin position="455"/>
        <end position="812"/>
    </location>
</feature>
<feature type="region of interest" description="Disordered" evidence="15">
    <location>
        <begin position="1234"/>
        <end position="1261"/>
    </location>
</feature>
<dbReference type="GO" id="GO:0004527">
    <property type="term" value="F:exonuclease activity"/>
    <property type="evidence" value="ECO:0007669"/>
    <property type="project" value="UniProtKB-KW"/>
</dbReference>
<dbReference type="Gene3D" id="1.10.486.10">
    <property type="entry name" value="PCRA, domain 4"/>
    <property type="match status" value="1"/>
</dbReference>
<feature type="domain" description="UvrD-like helicase ATP-binding" evidence="16">
    <location>
        <begin position="16"/>
        <end position="430"/>
    </location>
</feature>
<reference evidence="18 19" key="1">
    <citation type="submission" date="2012-01" db="EMBL/GenBank/DDBJ databases">
        <title>The Genome Sequence of Scardovia wiggsiae F0424.</title>
        <authorList>
            <consortium name="The Broad Institute Genome Sequencing Platform"/>
            <person name="Earl A."/>
            <person name="Ward D."/>
            <person name="Feldgarden M."/>
            <person name="Gevers D."/>
            <person name="Izard J."/>
            <person name="Ganesan A."/>
            <person name="Baranova O.V."/>
            <person name="Blanton J.M."/>
            <person name="Tanner A.C."/>
            <person name="Mathney J."/>
            <person name="Dewhirst F.E."/>
            <person name="Young S.K."/>
            <person name="Zeng Q."/>
            <person name="Gargeya S."/>
            <person name="Fitzgerald M."/>
            <person name="Haas B."/>
            <person name="Abouelleil A."/>
            <person name="Alvarado L."/>
            <person name="Arachchi H.M."/>
            <person name="Berlin A."/>
            <person name="Chapman S.B."/>
            <person name="Gearin G."/>
            <person name="Goldberg J."/>
            <person name="Griggs A."/>
            <person name="Gujja S."/>
            <person name="Hansen M."/>
            <person name="Heiman D."/>
            <person name="Howarth C."/>
            <person name="Larimer J."/>
            <person name="Lui A."/>
            <person name="MacDonald P.J.P."/>
            <person name="McCowen C."/>
            <person name="Montmayeur A."/>
            <person name="Murphy C."/>
            <person name="Neiman D."/>
            <person name="Pearson M."/>
            <person name="Priest M."/>
            <person name="Roberts A."/>
            <person name="Saif S."/>
            <person name="Shea T."/>
            <person name="Sisk P."/>
            <person name="Stolte C."/>
            <person name="Sykes S."/>
            <person name="Wortman J."/>
            <person name="Nusbaum C."/>
            <person name="Birren B."/>
        </authorList>
    </citation>
    <scope>NUCLEOTIDE SEQUENCE [LARGE SCALE GENOMIC DNA]</scope>
    <source>
        <strain evidence="18 19">F0424</strain>
    </source>
</reference>
<keyword evidence="10" id="KW-0413">Isomerase</keyword>
<dbReference type="HOGENOM" id="CLU_003630_0_0_11"/>
<comment type="caution">
    <text evidence="18">The sequence shown here is derived from an EMBL/GenBank/DDBJ whole genome shotgun (WGS) entry which is preliminary data.</text>
</comment>
<keyword evidence="6" id="KW-0269">Exonuclease</keyword>
<evidence type="ECO:0000256" key="10">
    <source>
        <dbReference type="ARBA" id="ARBA00023235"/>
    </source>
</evidence>
<evidence type="ECO:0000259" key="16">
    <source>
        <dbReference type="PROSITE" id="PS51198"/>
    </source>
</evidence>
<dbReference type="PROSITE" id="PS51217">
    <property type="entry name" value="UVRD_HELICASE_CTER"/>
    <property type="match status" value="1"/>
</dbReference>
<comment type="catalytic activity">
    <reaction evidence="13">
        <text>ATP + H2O = ADP + phosphate + H(+)</text>
        <dbReference type="Rhea" id="RHEA:13065"/>
        <dbReference type="ChEBI" id="CHEBI:15377"/>
        <dbReference type="ChEBI" id="CHEBI:15378"/>
        <dbReference type="ChEBI" id="CHEBI:30616"/>
        <dbReference type="ChEBI" id="CHEBI:43474"/>
        <dbReference type="ChEBI" id="CHEBI:456216"/>
        <dbReference type="EC" id="5.6.2.4"/>
    </reaction>
</comment>
<keyword evidence="2 14" id="KW-0547">Nucleotide-binding</keyword>
<dbReference type="Pfam" id="PF00580">
    <property type="entry name" value="UvrD-helicase"/>
    <property type="match status" value="1"/>
</dbReference>
<evidence type="ECO:0000256" key="2">
    <source>
        <dbReference type="ARBA" id="ARBA00022741"/>
    </source>
</evidence>
<evidence type="ECO:0000256" key="3">
    <source>
        <dbReference type="ARBA" id="ARBA00022763"/>
    </source>
</evidence>
<dbReference type="EC" id="5.6.2.4" evidence="12"/>
<dbReference type="GO" id="GO:0033202">
    <property type="term" value="C:DNA helicase complex"/>
    <property type="evidence" value="ECO:0007669"/>
    <property type="project" value="TreeGrafter"/>
</dbReference>
<dbReference type="Pfam" id="PF13361">
    <property type="entry name" value="UvrD_C"/>
    <property type="match status" value="2"/>
</dbReference>
<sequence>MSSTVNTGSEAGYMQAAQDQQERIRQAPADRDILVVAGAGSGKTRVMTDRIIKLISEDHIMPEKILGLTFTRKAAGELFSRVSQGVHENLRRRGPQGREDPNALFMHPEVYTYDAFFQSIVRQYGALAGVDSAAVPLSPAGSYQLAGDVVSRTVGAYMSELAAAPDAETPDGGRTPSSGQGSPQDDTGSYTRLIQDTLQLNAEISNSMISPGCQTVAAAAEKVRAWDQEFLLTLGRLAEDVVRTYNGEDALADASNLVFPQKFGPGLSAPEDMEEEKRESYYKSLIGSLQYSTRRRDMLLDMVVAYDEEKRRQGFAEFSDFMIAAFQLVMRYPWIREEYRKKFSHVFLDEYQDTSTTQAKLLHMLFHSADSVSGGSMDSPLRSYVTAVGDPYQSIYAWRGASPGAFRMFLDDYGMDADDIFTMNYTWRNPGIILDAANHLTASMRRNSNAGSIAGPSDPLGRRLRAEAQEVAVKKLSYVSRKNDAVLGLAGYRTRAQEADAIARFAVYARDRARDRVLKAYSGKKAGYTETAENMEKTHVAVLFRSKTHMQEYADAIERVGLTYEIVGNESLWDRPDAQDLLALLAVITDHTDSAAALRLLATPRFGISKEDLRSLSAMAELLNSGYKRQALARIAAVHHLSERELRQAKDRLPQGVYLTDLLASGDFENCYRRWRKELGKSAPRALSADGLRRILQVSEAICFVSGHISQPISDIITCAARVLTFDIDSAVGQSIALQHAPEHFSPSCAPAFISLAQTYQDELPQGRLPSISGFVAWLTANKENPDMQDSAPVPPSSHPDVVLMTIHQSKGLQWDAVAVAGMARAAFPSSQGEHLGIRLFPRIDDTGTPADEKYADSLIDRTPKGFVLKSTAEDSAAAGKREDTKTRCRMLFKDPQYYTYALPWVMIPTAVPSPVRADSALLPGFPDADGLQSEFGTVEDLERRIVGGSIEAAVEAAESALRGGKGYEETADRLAAAVRSGDDEAVAGILSAELKRGKLPAGSLASAEEKVYSALNRLYGKHEQDTGYFSLRSETGRQRLDDERRLAYVAFTRAEYDLFLSFCETNTDAEDPKAYDRVHFVTAEESIGGQPGADDIDAWVRNCTVDLRSHASNFWLELFSHYYRNPDYPVYDIDDAADITGRHCELPVGLFVGEEAGRFRDAVVAEALAESAQAQVVERTAVWPAESSSIVQDVLSGSARLVEGRAESCEGATIDDEEGQPLARAAVRLIRERQQKGGGTAPQDRRSDAPGFTQADRTGIVNVTKIQEQFTDSLGSGSGSEAPVSGKEPSSAGTSGMIHDSVYRPMPQVDSLQARRGTEFHAWAQEFILPDCADPDDFAAILQIRQDKARNAEEAYQEMVHKAAVSGGLPGETPHPQEKGAPDMARWKRNLASSAWSRRRAYAVEQSITDTITGADGTAYHIRGSLDAVFLGRAEDDPASPAPGYYTIVDWKTGHKPECGSRQERVKLAQLDIYRLMFSHMTGIDISHIDAVLYYVDIDNEPDRSIASLPLQGKSIADALAAVLEARLRGGTLDDADGDADPVSGMDVPAGDDE</sequence>
<evidence type="ECO:0000259" key="17">
    <source>
        <dbReference type="PROSITE" id="PS51217"/>
    </source>
</evidence>
<dbReference type="OrthoDB" id="4812256at2"/>
<evidence type="ECO:0000256" key="8">
    <source>
        <dbReference type="ARBA" id="ARBA00023125"/>
    </source>
</evidence>
<dbReference type="Gene3D" id="3.40.50.300">
    <property type="entry name" value="P-loop containing nucleotide triphosphate hydrolases"/>
    <property type="match status" value="4"/>
</dbReference>
<evidence type="ECO:0000256" key="13">
    <source>
        <dbReference type="ARBA" id="ARBA00048988"/>
    </source>
</evidence>
<dbReference type="GO" id="GO:0005524">
    <property type="term" value="F:ATP binding"/>
    <property type="evidence" value="ECO:0007669"/>
    <property type="project" value="UniProtKB-UniRule"/>
</dbReference>
<feature type="region of interest" description="Disordered" evidence="15">
    <location>
        <begin position="1273"/>
        <end position="1302"/>
    </location>
</feature>
<keyword evidence="7 14" id="KW-0067">ATP-binding</keyword>
<feature type="region of interest" description="Disordered" evidence="15">
    <location>
        <begin position="163"/>
        <end position="189"/>
    </location>
</feature>
<evidence type="ECO:0000256" key="11">
    <source>
        <dbReference type="ARBA" id="ARBA00034617"/>
    </source>
</evidence>
<dbReference type="RefSeq" id="WP_007147607.1">
    <property type="nucleotide sequence ID" value="NZ_AKCI01000001.1"/>
</dbReference>
<evidence type="ECO:0000256" key="15">
    <source>
        <dbReference type="SAM" id="MobiDB-lite"/>
    </source>
</evidence>
<evidence type="ECO:0000256" key="1">
    <source>
        <dbReference type="ARBA" id="ARBA00022722"/>
    </source>
</evidence>
<evidence type="ECO:0000256" key="4">
    <source>
        <dbReference type="ARBA" id="ARBA00022801"/>
    </source>
</evidence>
<dbReference type="SUPFAM" id="SSF52540">
    <property type="entry name" value="P-loop containing nucleoside triphosphate hydrolases"/>
    <property type="match status" value="2"/>
</dbReference>
<dbReference type="GO" id="GO:0005829">
    <property type="term" value="C:cytosol"/>
    <property type="evidence" value="ECO:0007669"/>
    <property type="project" value="TreeGrafter"/>
</dbReference>
<keyword evidence="3" id="KW-0227">DNA damage</keyword>
<keyword evidence="4 14" id="KW-0378">Hydrolase</keyword>
<dbReference type="InterPro" id="IPR038726">
    <property type="entry name" value="PDDEXK_AddAB-type"/>
</dbReference>
<dbReference type="PROSITE" id="PS51198">
    <property type="entry name" value="UVRD_HELICASE_ATP_BIND"/>
    <property type="match status" value="1"/>
</dbReference>
<dbReference type="EMBL" id="AGZS01000002">
    <property type="protein sequence ID" value="EJD65096.1"/>
    <property type="molecule type" value="Genomic_DNA"/>
</dbReference>
<evidence type="ECO:0000256" key="6">
    <source>
        <dbReference type="ARBA" id="ARBA00022839"/>
    </source>
</evidence>
<keyword evidence="8" id="KW-0238">DNA-binding</keyword>
<keyword evidence="19" id="KW-1185">Reference proteome</keyword>
<keyword evidence="9" id="KW-0234">DNA repair</keyword>
<evidence type="ECO:0000256" key="5">
    <source>
        <dbReference type="ARBA" id="ARBA00022806"/>
    </source>
</evidence>